<feature type="domain" description="Histidine kinase/HSP90-like ATPase" evidence="5">
    <location>
        <begin position="303"/>
        <end position="392"/>
    </location>
</feature>
<evidence type="ECO:0000259" key="6">
    <source>
        <dbReference type="Pfam" id="PF19354"/>
    </source>
</evidence>
<evidence type="ECO:0000256" key="2">
    <source>
        <dbReference type="ARBA" id="ARBA00022777"/>
    </source>
</evidence>
<feature type="transmembrane region" description="Helical" evidence="4">
    <location>
        <begin position="88"/>
        <end position="107"/>
    </location>
</feature>
<keyword evidence="8" id="KW-1185">Reference proteome</keyword>
<keyword evidence="1" id="KW-0808">Transferase</keyword>
<feature type="transmembrane region" description="Helical" evidence="4">
    <location>
        <begin position="166"/>
        <end position="185"/>
    </location>
</feature>
<keyword evidence="2 7" id="KW-0418">Kinase</keyword>
<dbReference type="Pfam" id="PF19354">
    <property type="entry name" value="DUF5931"/>
    <property type="match status" value="1"/>
</dbReference>
<feature type="transmembrane region" description="Helical" evidence="4">
    <location>
        <begin position="127"/>
        <end position="154"/>
    </location>
</feature>
<dbReference type="PANTHER" id="PTHR24421">
    <property type="entry name" value="NITRATE/NITRITE SENSOR PROTEIN NARX-RELATED"/>
    <property type="match status" value="1"/>
</dbReference>
<dbReference type="SUPFAM" id="SSF55874">
    <property type="entry name" value="ATPase domain of HSP90 chaperone/DNA topoisomerase II/histidine kinase"/>
    <property type="match status" value="1"/>
</dbReference>
<dbReference type="Proteomes" id="UP001206895">
    <property type="component" value="Unassembled WGS sequence"/>
</dbReference>
<evidence type="ECO:0000313" key="8">
    <source>
        <dbReference type="Proteomes" id="UP001206895"/>
    </source>
</evidence>
<keyword evidence="4" id="KW-1133">Transmembrane helix</keyword>
<dbReference type="EMBL" id="JAMTCJ010000002">
    <property type="protein sequence ID" value="MCP2176365.1"/>
    <property type="molecule type" value="Genomic_DNA"/>
</dbReference>
<keyword evidence="3" id="KW-0902">Two-component regulatory system</keyword>
<accession>A0ABT1HDN4</accession>
<protein>
    <submittedName>
        <fullName evidence="7">Signal transduction histidine kinase</fullName>
    </submittedName>
</protein>
<keyword evidence="4" id="KW-0812">Transmembrane</keyword>
<feature type="transmembrane region" description="Helical" evidence="4">
    <location>
        <begin position="58"/>
        <end position="81"/>
    </location>
</feature>
<dbReference type="PANTHER" id="PTHR24421:SF61">
    <property type="entry name" value="OXYGEN SENSOR HISTIDINE KINASE NREB"/>
    <property type="match status" value="1"/>
</dbReference>
<evidence type="ECO:0000256" key="4">
    <source>
        <dbReference type="SAM" id="Phobius"/>
    </source>
</evidence>
<evidence type="ECO:0000259" key="5">
    <source>
        <dbReference type="Pfam" id="PF02518"/>
    </source>
</evidence>
<dbReference type="InterPro" id="IPR003594">
    <property type="entry name" value="HATPase_dom"/>
</dbReference>
<comment type="caution">
    <text evidence="7">The sequence shown here is derived from an EMBL/GenBank/DDBJ whole genome shotgun (WGS) entry which is preliminary data.</text>
</comment>
<dbReference type="InterPro" id="IPR050482">
    <property type="entry name" value="Sensor_HK_TwoCompSys"/>
</dbReference>
<dbReference type="Gene3D" id="3.30.565.10">
    <property type="entry name" value="Histidine kinase-like ATPase, C-terminal domain"/>
    <property type="match status" value="1"/>
</dbReference>
<proteinExistence type="predicted"/>
<reference evidence="7 8" key="1">
    <citation type="submission" date="2022-06" db="EMBL/GenBank/DDBJ databases">
        <title>Genomic Encyclopedia of Archaeal and Bacterial Type Strains, Phase II (KMG-II): from individual species to whole genera.</title>
        <authorList>
            <person name="Goeker M."/>
        </authorList>
    </citation>
    <scope>NUCLEOTIDE SEQUENCE [LARGE SCALE GENOMIC DNA]</scope>
    <source>
        <strain evidence="7 8">DSM 44693</strain>
    </source>
</reference>
<keyword evidence="4" id="KW-0472">Membrane</keyword>
<evidence type="ECO:0000313" key="7">
    <source>
        <dbReference type="EMBL" id="MCP2176365.1"/>
    </source>
</evidence>
<dbReference type="Pfam" id="PF02518">
    <property type="entry name" value="HATPase_c"/>
    <property type="match status" value="1"/>
</dbReference>
<evidence type="ECO:0000256" key="3">
    <source>
        <dbReference type="ARBA" id="ARBA00023012"/>
    </source>
</evidence>
<feature type="domain" description="DUF5931" evidence="6">
    <location>
        <begin position="26"/>
        <end position="189"/>
    </location>
</feature>
<organism evidence="7 8">
    <name type="scientific">Williamsia maris</name>
    <dbReference type="NCBI Taxonomy" id="72806"/>
    <lineage>
        <taxon>Bacteria</taxon>
        <taxon>Bacillati</taxon>
        <taxon>Actinomycetota</taxon>
        <taxon>Actinomycetes</taxon>
        <taxon>Mycobacteriales</taxon>
        <taxon>Nocardiaceae</taxon>
        <taxon>Williamsia</taxon>
    </lineage>
</organism>
<gene>
    <name evidence="7" type="ORF">LX13_002184</name>
</gene>
<dbReference type="InterPro" id="IPR036890">
    <property type="entry name" value="HATPase_C_sf"/>
</dbReference>
<name>A0ABT1HDN4_9NOCA</name>
<dbReference type="NCBIfam" id="NF047322">
    <property type="entry name" value="HK_morpho_MacS"/>
    <property type="match status" value="1"/>
</dbReference>
<dbReference type="InterPro" id="IPR045975">
    <property type="entry name" value="DUF5931"/>
</dbReference>
<dbReference type="GO" id="GO:0016301">
    <property type="term" value="F:kinase activity"/>
    <property type="evidence" value="ECO:0007669"/>
    <property type="project" value="UniProtKB-KW"/>
</dbReference>
<dbReference type="RefSeq" id="WP_253661364.1">
    <property type="nucleotide sequence ID" value="NZ_BAAAJQ010000001.1"/>
</dbReference>
<sequence>MTAADRSRLPNRLARLADAAADDAVAPLWRAAQAFRLLSYLYALGFQIAVNDDLEHRALGATLFAVLTVWTGVCTLAYLAGFGRRRSWVIAEVVFVCLLMMATVFIASTEWREANQSIPTTLWAANAVISAAIQLGAVGGGVAAVAVIVSSTVAKGFVNVDLGRNAAVVILLAVGLVIGMGAVTARRAQERLAEAARLTAATAERDRLSRHVHDGVLQVLALISRRGREIGGPTADLAMLAADQERALRSLISEAGPSVANAADGMGDLSALLRARASDHVTVSAPADPVLLDPLRVSEMLAAVDNALDNVTHHAGVGAKAFVLLEDLSDAVVVSVRDDGVGIAPGRLPEAVAAGRMGISQSIVGRIEALGGTAVLDTGPDIGTEWEFTVPSTGGSPK</sequence>
<evidence type="ECO:0000256" key="1">
    <source>
        <dbReference type="ARBA" id="ARBA00022679"/>
    </source>
</evidence>